<accession>A0A438BWG7</accession>
<evidence type="ECO:0000313" key="3">
    <source>
        <dbReference type="Proteomes" id="UP000288805"/>
    </source>
</evidence>
<reference evidence="2 3" key="1">
    <citation type="journal article" date="2018" name="PLoS Genet.">
        <title>Population sequencing reveals clonal diversity and ancestral inbreeding in the grapevine cultivar Chardonnay.</title>
        <authorList>
            <person name="Roach M.J."/>
            <person name="Johnson D.L."/>
            <person name="Bohlmann J."/>
            <person name="van Vuuren H.J."/>
            <person name="Jones S.J."/>
            <person name="Pretorius I.S."/>
            <person name="Schmidt S.A."/>
            <person name="Borneman A.R."/>
        </authorList>
    </citation>
    <scope>NUCLEOTIDE SEQUENCE [LARGE SCALE GENOMIC DNA]</scope>
    <source>
        <strain evidence="3">cv. Chardonnay</strain>
        <tissue evidence="2">Leaf</tissue>
    </source>
</reference>
<sequence length="322" mass="36737">MNMRSENVNEDFFGFEDEDFGEENNSRKNVTNISSGGSKRGGSSGKMFSSKKNQDKKVPWIIFFTPNAKMVVQNQKSGKMNQTTRNDTYKKEARERTCMLITRWMYEVVIPFKAIAYLSFQPMIKAIGHMVWVSSPLVHMLRLVYGEKKAPMVYIYEVMNRTKDTIMRIFNGNVEKYKEILKIIDKRGRFSFIGLYMQRGPFGNEVAVRTRKTGAAGKMENGDSHESVQDDFVFDDDNLTWGDIARVTGVEEARFDTRARASSSIIPPPRRITSSSRTLPSRSLINEYGDGEMVDLAIEEDGVGHKCDDGNDDDDFVDLEDE</sequence>
<evidence type="ECO:0008006" key="4">
    <source>
        <dbReference type="Google" id="ProtNLM"/>
    </source>
</evidence>
<dbReference type="EMBL" id="QGNW01002602">
    <property type="protein sequence ID" value="RVW15335.1"/>
    <property type="molecule type" value="Genomic_DNA"/>
</dbReference>
<dbReference type="AlphaFoldDB" id="A0A438BWG7"/>
<comment type="caution">
    <text evidence="2">The sequence shown here is derived from an EMBL/GenBank/DDBJ whole genome shotgun (WGS) entry which is preliminary data.</text>
</comment>
<gene>
    <name evidence="2" type="ORF">CK203_085609</name>
</gene>
<evidence type="ECO:0000256" key="1">
    <source>
        <dbReference type="SAM" id="MobiDB-lite"/>
    </source>
</evidence>
<organism evidence="2 3">
    <name type="scientific">Vitis vinifera</name>
    <name type="common">Grape</name>
    <dbReference type="NCBI Taxonomy" id="29760"/>
    <lineage>
        <taxon>Eukaryota</taxon>
        <taxon>Viridiplantae</taxon>
        <taxon>Streptophyta</taxon>
        <taxon>Embryophyta</taxon>
        <taxon>Tracheophyta</taxon>
        <taxon>Spermatophyta</taxon>
        <taxon>Magnoliopsida</taxon>
        <taxon>eudicotyledons</taxon>
        <taxon>Gunneridae</taxon>
        <taxon>Pentapetalae</taxon>
        <taxon>rosids</taxon>
        <taxon>Vitales</taxon>
        <taxon>Vitaceae</taxon>
        <taxon>Viteae</taxon>
        <taxon>Vitis</taxon>
    </lineage>
</organism>
<protein>
    <recommendedName>
        <fullName evidence="4">DUF659 domain-containing protein</fullName>
    </recommendedName>
</protein>
<feature type="region of interest" description="Disordered" evidence="1">
    <location>
        <begin position="301"/>
        <end position="322"/>
    </location>
</feature>
<name>A0A438BWG7_VITVI</name>
<feature type="region of interest" description="Disordered" evidence="1">
    <location>
        <begin position="17"/>
        <end position="53"/>
    </location>
</feature>
<dbReference type="Proteomes" id="UP000288805">
    <property type="component" value="Unassembled WGS sequence"/>
</dbReference>
<evidence type="ECO:0000313" key="2">
    <source>
        <dbReference type="EMBL" id="RVW15335.1"/>
    </source>
</evidence>
<proteinExistence type="predicted"/>
<feature type="compositionally biased region" description="Acidic residues" evidence="1">
    <location>
        <begin position="310"/>
        <end position="322"/>
    </location>
</feature>